<dbReference type="InterPro" id="IPR044974">
    <property type="entry name" value="Disease_R_plants"/>
</dbReference>
<feature type="domain" description="Disease resistance protein winged helix" evidence="3">
    <location>
        <begin position="56"/>
        <end position="123"/>
    </location>
</feature>
<dbReference type="FunFam" id="1.10.10.10:FF:000322">
    <property type="entry name" value="Probable disease resistance protein At1g63360"/>
    <property type="match status" value="1"/>
</dbReference>
<dbReference type="PANTHER" id="PTHR23155">
    <property type="entry name" value="DISEASE RESISTANCE PROTEIN RP"/>
    <property type="match status" value="1"/>
</dbReference>
<gene>
    <name evidence="4" type="ORF">MERR_LOCUS21475</name>
</gene>
<keyword evidence="2" id="KW-0611">Plant defense</keyword>
<protein>
    <recommendedName>
        <fullName evidence="3">Disease resistance protein winged helix domain-containing protein</fullName>
    </recommendedName>
</protein>
<dbReference type="OrthoDB" id="664960at2759"/>
<dbReference type="AlphaFoldDB" id="A0A6D2JB30"/>
<dbReference type="Pfam" id="PF23559">
    <property type="entry name" value="WHD_DRP"/>
    <property type="match status" value="1"/>
</dbReference>
<keyword evidence="1" id="KW-0677">Repeat</keyword>
<dbReference type="InterPro" id="IPR058922">
    <property type="entry name" value="WHD_DRP"/>
</dbReference>
<dbReference type="InterPro" id="IPR036388">
    <property type="entry name" value="WH-like_DNA-bd_sf"/>
</dbReference>
<proteinExistence type="predicted"/>
<keyword evidence="5" id="KW-1185">Reference proteome</keyword>
<dbReference type="GO" id="GO:0098542">
    <property type="term" value="P:defense response to other organism"/>
    <property type="evidence" value="ECO:0007669"/>
    <property type="project" value="TreeGrafter"/>
</dbReference>
<reference evidence="4" key="1">
    <citation type="submission" date="2020-01" db="EMBL/GenBank/DDBJ databases">
        <authorList>
            <person name="Mishra B."/>
        </authorList>
    </citation>
    <scope>NUCLEOTIDE SEQUENCE [LARGE SCALE GENOMIC DNA]</scope>
</reference>
<evidence type="ECO:0000313" key="5">
    <source>
        <dbReference type="Proteomes" id="UP000467841"/>
    </source>
</evidence>
<evidence type="ECO:0000256" key="1">
    <source>
        <dbReference type="ARBA" id="ARBA00022737"/>
    </source>
</evidence>
<evidence type="ECO:0000313" key="4">
    <source>
        <dbReference type="EMBL" id="CAA7034240.1"/>
    </source>
</evidence>
<organism evidence="4 5">
    <name type="scientific">Microthlaspi erraticum</name>
    <dbReference type="NCBI Taxonomy" id="1685480"/>
    <lineage>
        <taxon>Eukaryota</taxon>
        <taxon>Viridiplantae</taxon>
        <taxon>Streptophyta</taxon>
        <taxon>Embryophyta</taxon>
        <taxon>Tracheophyta</taxon>
        <taxon>Spermatophyta</taxon>
        <taxon>Magnoliopsida</taxon>
        <taxon>eudicotyledons</taxon>
        <taxon>Gunneridae</taxon>
        <taxon>Pentapetalae</taxon>
        <taxon>rosids</taxon>
        <taxon>malvids</taxon>
        <taxon>Brassicales</taxon>
        <taxon>Brassicaceae</taxon>
        <taxon>Coluteocarpeae</taxon>
        <taxon>Microthlaspi</taxon>
    </lineage>
</organism>
<accession>A0A6D2JB30</accession>
<dbReference type="Gene3D" id="1.10.10.10">
    <property type="entry name" value="Winged helix-like DNA-binding domain superfamily/Winged helix DNA-binding domain"/>
    <property type="match status" value="1"/>
</dbReference>
<evidence type="ECO:0000256" key="2">
    <source>
        <dbReference type="ARBA" id="ARBA00022821"/>
    </source>
</evidence>
<comment type="caution">
    <text evidence="4">The sequence shown here is derived from an EMBL/GenBank/DDBJ whole genome shotgun (WGS) entry which is preliminary data.</text>
</comment>
<name>A0A6D2JB30_9BRAS</name>
<sequence length="161" mass="18416">MSCKRRVEEWRHAINVLTSYATEFSGMEDKILPLLKYSYDNLKGEDVKSCLLYCALFPEDDLISKKNLIDYLIGEGIIDGSEGIERARYKGYEIIGDLVRASLLMEEDGTECVRMHDVVREMALWIASELGREKEAFIVHAGVGLSEIPKVKNWNSVRRCH</sequence>
<dbReference type="PANTHER" id="PTHR23155:SF1192">
    <property type="entry name" value="DISEASE RESISTANCE PROTEIN RFL1-RELATED"/>
    <property type="match status" value="1"/>
</dbReference>
<dbReference type="Proteomes" id="UP000467841">
    <property type="component" value="Unassembled WGS sequence"/>
</dbReference>
<dbReference type="EMBL" id="CACVBM020001143">
    <property type="protein sequence ID" value="CAA7034240.1"/>
    <property type="molecule type" value="Genomic_DNA"/>
</dbReference>
<evidence type="ECO:0000259" key="3">
    <source>
        <dbReference type="Pfam" id="PF23559"/>
    </source>
</evidence>